<dbReference type="Proteomes" id="UP000886842">
    <property type="component" value="Unassembled WGS sequence"/>
</dbReference>
<evidence type="ECO:0008006" key="4">
    <source>
        <dbReference type="Google" id="ProtNLM"/>
    </source>
</evidence>
<reference evidence="2" key="2">
    <citation type="journal article" date="2021" name="PeerJ">
        <title>Extensive microbial diversity within the chicken gut microbiome revealed by metagenomics and culture.</title>
        <authorList>
            <person name="Gilroy R."/>
            <person name="Ravi A."/>
            <person name="Getino M."/>
            <person name="Pursley I."/>
            <person name="Horton D.L."/>
            <person name="Alikhan N.F."/>
            <person name="Baker D."/>
            <person name="Gharbi K."/>
            <person name="Hall N."/>
            <person name="Watson M."/>
            <person name="Adriaenssens E.M."/>
            <person name="Foster-Nyarko E."/>
            <person name="Jarju S."/>
            <person name="Secka A."/>
            <person name="Antonio M."/>
            <person name="Oren A."/>
            <person name="Chaudhuri R.R."/>
            <person name="La Ragione R."/>
            <person name="Hildebrand F."/>
            <person name="Pallen M.J."/>
        </authorList>
    </citation>
    <scope>NUCLEOTIDE SEQUENCE</scope>
    <source>
        <strain evidence="2">ChiGjej1B1-24693</strain>
    </source>
</reference>
<evidence type="ECO:0000313" key="2">
    <source>
        <dbReference type="EMBL" id="HIT75365.1"/>
    </source>
</evidence>
<gene>
    <name evidence="2" type="ORF">IAA98_07265</name>
</gene>
<evidence type="ECO:0000313" key="3">
    <source>
        <dbReference type="Proteomes" id="UP000886842"/>
    </source>
</evidence>
<protein>
    <recommendedName>
        <fullName evidence="4">SipW-cognate class signal peptide</fullName>
    </recommendedName>
</protein>
<dbReference type="InterPro" id="IPR022121">
    <property type="entry name" value="Peptidase_M73_camelysin"/>
</dbReference>
<evidence type="ECO:0000256" key="1">
    <source>
        <dbReference type="SAM" id="MobiDB-lite"/>
    </source>
</evidence>
<name>A0A9D1GYY4_9ACTN</name>
<proteinExistence type="predicted"/>
<reference evidence="2" key="1">
    <citation type="submission" date="2020-10" db="EMBL/GenBank/DDBJ databases">
        <authorList>
            <person name="Gilroy R."/>
        </authorList>
    </citation>
    <scope>NUCLEOTIDE SEQUENCE</scope>
    <source>
        <strain evidence="2">ChiGjej1B1-24693</strain>
    </source>
</reference>
<feature type="compositionally biased region" description="Basic and acidic residues" evidence="1">
    <location>
        <begin position="1"/>
        <end position="10"/>
    </location>
</feature>
<comment type="caution">
    <text evidence="2">The sequence shown here is derived from an EMBL/GenBank/DDBJ whole genome shotgun (WGS) entry which is preliminary data.</text>
</comment>
<sequence length="213" mass="21944">MTSADTDRRQATGSTRRRPARTTWDRVRAGLSLGVVLGLGATGTMAAWTDTATVESGIFGAANIELNINGDSPTHLMGSVENVMPGQSVAGNLLLANEGGVDLRYLMDMEVEGLTNAEGGAGQQRGDATSLGEHLTLTVHSSTTADGVTCGGQAIVSQTMTVGASRAVLTDYRPVAAGASDTICVQATHAANAPIQSRMAQVRVTFIVNAEVV</sequence>
<dbReference type="AlphaFoldDB" id="A0A9D1GYY4"/>
<accession>A0A9D1GYY4</accession>
<dbReference type="NCBIfam" id="TIGR04088">
    <property type="entry name" value="cognate_SipW"/>
    <property type="match status" value="1"/>
</dbReference>
<feature type="region of interest" description="Disordered" evidence="1">
    <location>
        <begin position="1"/>
        <end position="21"/>
    </location>
</feature>
<dbReference type="Pfam" id="PF12389">
    <property type="entry name" value="Peptidase_M73"/>
    <property type="match status" value="1"/>
</dbReference>
<organism evidence="2 3">
    <name type="scientific">Candidatus Avipropionibacterium avicola</name>
    <dbReference type="NCBI Taxonomy" id="2840701"/>
    <lineage>
        <taxon>Bacteria</taxon>
        <taxon>Bacillati</taxon>
        <taxon>Actinomycetota</taxon>
        <taxon>Actinomycetes</taxon>
        <taxon>Propionibacteriales</taxon>
        <taxon>Propionibacteriaceae</taxon>
        <taxon>Propionibacteriaceae incertae sedis</taxon>
        <taxon>Candidatus Avipropionibacterium</taxon>
    </lineage>
</organism>
<dbReference type="InterPro" id="IPR023833">
    <property type="entry name" value="Signal_pept_SipW-depend-type"/>
</dbReference>
<dbReference type="EMBL" id="DVLP01000220">
    <property type="protein sequence ID" value="HIT75365.1"/>
    <property type="molecule type" value="Genomic_DNA"/>
</dbReference>